<comment type="catalytic activity">
    <reaction evidence="3">
        <text>dTDP-4-dehydro-6-deoxy-alpha-D-glucose = dTDP-4-dehydro-beta-L-rhamnose</text>
        <dbReference type="Rhea" id="RHEA:16969"/>
        <dbReference type="ChEBI" id="CHEBI:57649"/>
        <dbReference type="ChEBI" id="CHEBI:62830"/>
        <dbReference type="EC" id="5.1.3.13"/>
    </reaction>
</comment>
<reference evidence="4" key="1">
    <citation type="submission" date="2020-12" db="EMBL/GenBank/DDBJ databases">
        <authorList>
            <person name="Huq M.A."/>
        </authorList>
    </citation>
    <scope>NUCLEOTIDE SEQUENCE</scope>
    <source>
        <strain evidence="4">MAHUQ-46</strain>
    </source>
</reference>
<dbReference type="NCBIfam" id="TIGR01221">
    <property type="entry name" value="rmlC"/>
    <property type="match status" value="1"/>
</dbReference>
<evidence type="ECO:0000256" key="3">
    <source>
        <dbReference type="RuleBase" id="RU364069"/>
    </source>
</evidence>
<feature type="active site" description="Proton donor" evidence="1">
    <location>
        <position position="132"/>
    </location>
</feature>
<dbReference type="AlphaFoldDB" id="A0A934J4M2"/>
<protein>
    <recommendedName>
        <fullName evidence="3">dTDP-4-dehydrorhamnose 3,5-epimerase</fullName>
        <ecNumber evidence="3">5.1.3.13</ecNumber>
    </recommendedName>
    <alternativeName>
        <fullName evidence="3">Thymidine diphospho-4-keto-rhamnose 3,5-epimerase</fullName>
    </alternativeName>
</protein>
<comment type="caution">
    <text evidence="4">The sequence shown here is derived from an EMBL/GenBank/DDBJ whole genome shotgun (WGS) entry which is preliminary data.</text>
</comment>
<dbReference type="GO" id="GO:0000271">
    <property type="term" value="P:polysaccharide biosynthetic process"/>
    <property type="evidence" value="ECO:0007669"/>
    <property type="project" value="TreeGrafter"/>
</dbReference>
<dbReference type="EMBL" id="JAELUP010000005">
    <property type="protein sequence ID" value="MBJ6360253.1"/>
    <property type="molecule type" value="Genomic_DNA"/>
</dbReference>
<organism evidence="4 5">
    <name type="scientific">Paenibacillus roseus</name>
    <dbReference type="NCBI Taxonomy" id="2798579"/>
    <lineage>
        <taxon>Bacteria</taxon>
        <taxon>Bacillati</taxon>
        <taxon>Bacillota</taxon>
        <taxon>Bacilli</taxon>
        <taxon>Bacillales</taxon>
        <taxon>Paenibacillaceae</taxon>
        <taxon>Paenibacillus</taxon>
    </lineage>
</organism>
<feature type="site" description="Participates in a stacking interaction with the thymidine ring of dTDP-4-oxo-6-deoxyglucose" evidence="2">
    <location>
        <position position="138"/>
    </location>
</feature>
<name>A0A934J4M2_9BACL</name>
<evidence type="ECO:0000256" key="1">
    <source>
        <dbReference type="PIRSR" id="PIRSR600888-1"/>
    </source>
</evidence>
<dbReference type="GO" id="GO:0008830">
    <property type="term" value="F:dTDP-4-dehydrorhamnose 3,5-epimerase activity"/>
    <property type="evidence" value="ECO:0007669"/>
    <property type="project" value="UniProtKB-UniRule"/>
</dbReference>
<sequence>MQKFKTELDGVWIIEPTVHQDNRGFFIESYSKRSYEGLGISQEFVQDNHSLSKEAGTLRGLHYQRPPYAQGKLVRVLAGAIYDVAVDIRSSSPTFGQWVGVILSADNYRQLWIPQGFAHGFCTLVPDTQVSYKVDQYYNASADRGIAWNDPELAIPWPVNTPLLSGKDGAYQSLSVIDQEELFP</sequence>
<dbReference type="EC" id="5.1.3.13" evidence="3"/>
<dbReference type="GO" id="GO:0019305">
    <property type="term" value="P:dTDP-rhamnose biosynthetic process"/>
    <property type="evidence" value="ECO:0007669"/>
    <property type="project" value="UniProtKB-UniRule"/>
</dbReference>
<dbReference type="SUPFAM" id="SSF51182">
    <property type="entry name" value="RmlC-like cupins"/>
    <property type="match status" value="1"/>
</dbReference>
<comment type="function">
    <text evidence="3">Catalyzes the epimerization of the C3' and C5'positions of dTDP-6-deoxy-D-xylo-4-hexulose, forming dTDP-6-deoxy-L-lyxo-4-hexulose.</text>
</comment>
<comment type="subunit">
    <text evidence="3">Homodimer.</text>
</comment>
<evidence type="ECO:0000256" key="2">
    <source>
        <dbReference type="PIRSR" id="PIRSR600888-3"/>
    </source>
</evidence>
<dbReference type="GO" id="GO:0005829">
    <property type="term" value="C:cytosol"/>
    <property type="evidence" value="ECO:0007669"/>
    <property type="project" value="TreeGrafter"/>
</dbReference>
<dbReference type="CDD" id="cd00438">
    <property type="entry name" value="cupin_RmlC"/>
    <property type="match status" value="1"/>
</dbReference>
<comment type="pathway">
    <text evidence="3">Carbohydrate biosynthesis; dTDP-L-rhamnose biosynthesis.</text>
</comment>
<accession>A0A934J4M2</accession>
<feature type="active site" description="Proton acceptor" evidence="1">
    <location>
        <position position="62"/>
    </location>
</feature>
<dbReference type="Pfam" id="PF00908">
    <property type="entry name" value="dTDP_sugar_isom"/>
    <property type="match status" value="1"/>
</dbReference>
<comment type="similarity">
    <text evidence="3">Belongs to the dTDP-4-dehydrorhamnose 3,5-epimerase family.</text>
</comment>
<evidence type="ECO:0000313" key="5">
    <source>
        <dbReference type="Proteomes" id="UP000640274"/>
    </source>
</evidence>
<gene>
    <name evidence="4" type="primary">rfbC</name>
    <name evidence="4" type="ORF">JFN88_02815</name>
</gene>
<dbReference type="InterPro" id="IPR011051">
    <property type="entry name" value="RmlC_Cupin_sf"/>
</dbReference>
<dbReference type="Gene3D" id="2.60.120.10">
    <property type="entry name" value="Jelly Rolls"/>
    <property type="match status" value="1"/>
</dbReference>
<dbReference type="Proteomes" id="UP000640274">
    <property type="component" value="Unassembled WGS sequence"/>
</dbReference>
<dbReference type="RefSeq" id="WP_199017766.1">
    <property type="nucleotide sequence ID" value="NZ_JAELUP010000005.1"/>
</dbReference>
<keyword evidence="3 4" id="KW-0413">Isomerase</keyword>
<dbReference type="InterPro" id="IPR000888">
    <property type="entry name" value="RmlC-like"/>
</dbReference>
<dbReference type="InterPro" id="IPR014710">
    <property type="entry name" value="RmlC-like_jellyroll"/>
</dbReference>
<dbReference type="PANTHER" id="PTHR21047:SF2">
    <property type="entry name" value="THYMIDINE DIPHOSPHO-4-KETO-RHAMNOSE 3,5-EPIMERASE"/>
    <property type="match status" value="1"/>
</dbReference>
<proteinExistence type="inferred from homology"/>
<evidence type="ECO:0000313" key="4">
    <source>
        <dbReference type="EMBL" id="MBJ6360253.1"/>
    </source>
</evidence>
<keyword evidence="5" id="KW-1185">Reference proteome</keyword>
<dbReference type="PANTHER" id="PTHR21047">
    <property type="entry name" value="DTDP-6-DEOXY-D-GLUCOSE-3,5 EPIMERASE"/>
    <property type="match status" value="1"/>
</dbReference>